<dbReference type="PANTHER" id="PTHR22975:SF9">
    <property type="entry name" value="ECHINUS SPLICE FORM 3"/>
    <property type="match status" value="1"/>
</dbReference>
<keyword evidence="1" id="KW-0833">Ubl conjugation pathway</keyword>
<evidence type="ECO:0000256" key="2">
    <source>
        <dbReference type="ARBA" id="ARBA00022801"/>
    </source>
</evidence>
<protein>
    <submittedName>
        <fullName evidence="3">Uncharacterized protein</fullName>
    </submittedName>
</protein>
<reference evidence="3 4" key="1">
    <citation type="journal article" date="2023" name="Plants (Basel)">
        <title>Bridging the Gap: Combining Genomics and Transcriptomics Approaches to Understand Stylosanthes scabra, an Orphan Legume from the Brazilian Caatinga.</title>
        <authorList>
            <person name="Ferreira-Neto J.R.C."/>
            <person name="da Silva M.D."/>
            <person name="Binneck E."/>
            <person name="de Melo N.F."/>
            <person name="da Silva R.H."/>
            <person name="de Melo A.L.T.M."/>
            <person name="Pandolfi V."/>
            <person name="Bustamante F.O."/>
            <person name="Brasileiro-Vidal A.C."/>
            <person name="Benko-Iseppon A.M."/>
        </authorList>
    </citation>
    <scope>NUCLEOTIDE SEQUENCE [LARGE SCALE GENOMIC DNA]</scope>
    <source>
        <tissue evidence="3">Leaves</tissue>
    </source>
</reference>
<keyword evidence="2" id="KW-0378">Hydrolase</keyword>
<accession>A0ABU6SS81</accession>
<name>A0ABU6SS81_9FABA</name>
<evidence type="ECO:0000256" key="1">
    <source>
        <dbReference type="ARBA" id="ARBA00022786"/>
    </source>
</evidence>
<dbReference type="PANTHER" id="PTHR22975">
    <property type="entry name" value="UBIQUITIN SPECIFIC PROTEINASE"/>
    <property type="match status" value="1"/>
</dbReference>
<evidence type="ECO:0000313" key="4">
    <source>
        <dbReference type="Proteomes" id="UP001341840"/>
    </source>
</evidence>
<keyword evidence="4" id="KW-1185">Reference proteome</keyword>
<dbReference type="Proteomes" id="UP001341840">
    <property type="component" value="Unassembled WGS sequence"/>
</dbReference>
<comment type="caution">
    <text evidence="3">The sequence shown here is derived from an EMBL/GenBank/DDBJ whole genome shotgun (WGS) entry which is preliminary data.</text>
</comment>
<organism evidence="3 4">
    <name type="scientific">Stylosanthes scabra</name>
    <dbReference type="NCBI Taxonomy" id="79078"/>
    <lineage>
        <taxon>Eukaryota</taxon>
        <taxon>Viridiplantae</taxon>
        <taxon>Streptophyta</taxon>
        <taxon>Embryophyta</taxon>
        <taxon>Tracheophyta</taxon>
        <taxon>Spermatophyta</taxon>
        <taxon>Magnoliopsida</taxon>
        <taxon>eudicotyledons</taxon>
        <taxon>Gunneridae</taxon>
        <taxon>Pentapetalae</taxon>
        <taxon>rosids</taxon>
        <taxon>fabids</taxon>
        <taxon>Fabales</taxon>
        <taxon>Fabaceae</taxon>
        <taxon>Papilionoideae</taxon>
        <taxon>50 kb inversion clade</taxon>
        <taxon>dalbergioids sensu lato</taxon>
        <taxon>Dalbergieae</taxon>
        <taxon>Pterocarpus clade</taxon>
        <taxon>Stylosanthes</taxon>
    </lineage>
</organism>
<dbReference type="EMBL" id="JASCZI010061582">
    <property type="protein sequence ID" value="MED6139064.1"/>
    <property type="molecule type" value="Genomic_DNA"/>
</dbReference>
<evidence type="ECO:0000313" key="3">
    <source>
        <dbReference type="EMBL" id="MED6139064.1"/>
    </source>
</evidence>
<gene>
    <name evidence="3" type="ORF">PIB30_080340</name>
</gene>
<dbReference type="InterPro" id="IPR052398">
    <property type="entry name" value="Ubiquitin_hydrolase_53/54"/>
</dbReference>
<sequence>MEAPNPEHRHCSFRLPFLPVSLPAASLLRSPLTLVATMFHSSITALVSSHSSSCLQPAASPSATKTILKTDHFLGCQNNRLSPQIEGTQLSPGSSNSSILTHVTSWTSNSFLDITCRLPLLTSHPLPSATADDALHHHATANVPSIPCNSATEAIDGGVAAGADLLFAAPAIALAYWRRRKPQDHFFDVLVLGWKNTCECAHARTTIVATLHTQIDISLQYRGLDPKSTHSFGSLCVQIEPQVCYYGQHYHCFAYSYYHDLWIMFDANSFNVLCLQIGGEL</sequence>
<proteinExistence type="predicted"/>